<protein>
    <recommendedName>
        <fullName evidence="3">MFS transporter</fullName>
    </recommendedName>
</protein>
<name>A0ABV9B5F9_9ACTN</name>
<dbReference type="EMBL" id="JBHSFK010000028">
    <property type="protein sequence ID" value="MFC4504791.1"/>
    <property type="molecule type" value="Genomic_DNA"/>
</dbReference>
<proteinExistence type="predicted"/>
<keyword evidence="2" id="KW-1185">Reference proteome</keyword>
<organism evidence="1 2">
    <name type="scientific">Streptomyces vulcanius</name>
    <dbReference type="NCBI Taxonomy" id="1441876"/>
    <lineage>
        <taxon>Bacteria</taxon>
        <taxon>Bacillati</taxon>
        <taxon>Actinomycetota</taxon>
        <taxon>Actinomycetes</taxon>
        <taxon>Kitasatosporales</taxon>
        <taxon>Streptomycetaceae</taxon>
        <taxon>Streptomyces</taxon>
    </lineage>
</organism>
<gene>
    <name evidence="1" type="ORF">ACFPIH_35685</name>
</gene>
<evidence type="ECO:0008006" key="3">
    <source>
        <dbReference type="Google" id="ProtNLM"/>
    </source>
</evidence>
<reference evidence="2" key="1">
    <citation type="journal article" date="2019" name="Int. J. Syst. Evol. Microbiol.">
        <title>The Global Catalogue of Microorganisms (GCM) 10K type strain sequencing project: providing services to taxonomists for standard genome sequencing and annotation.</title>
        <authorList>
            <consortium name="The Broad Institute Genomics Platform"/>
            <consortium name="The Broad Institute Genome Sequencing Center for Infectious Disease"/>
            <person name="Wu L."/>
            <person name="Ma J."/>
        </authorList>
    </citation>
    <scope>NUCLEOTIDE SEQUENCE [LARGE SCALE GENOMIC DNA]</scope>
    <source>
        <strain evidence="2">CGMCC 4.7177</strain>
    </source>
</reference>
<dbReference type="InterPro" id="IPR036259">
    <property type="entry name" value="MFS_trans_sf"/>
</dbReference>
<sequence length="97" mass="9854">MPVVTGCLWPLVAPMVPVAGGSLALPGVTAPLLDRVPAERAGTAGGALNDSRRLGSALAVAALATDTRSFHDGLRTSLLTAAFLVLPAARRTELAPR</sequence>
<evidence type="ECO:0000313" key="1">
    <source>
        <dbReference type="EMBL" id="MFC4504791.1"/>
    </source>
</evidence>
<dbReference type="SUPFAM" id="SSF103473">
    <property type="entry name" value="MFS general substrate transporter"/>
    <property type="match status" value="1"/>
</dbReference>
<comment type="caution">
    <text evidence="1">The sequence shown here is derived from an EMBL/GenBank/DDBJ whole genome shotgun (WGS) entry which is preliminary data.</text>
</comment>
<evidence type="ECO:0000313" key="2">
    <source>
        <dbReference type="Proteomes" id="UP001595839"/>
    </source>
</evidence>
<dbReference type="Proteomes" id="UP001595839">
    <property type="component" value="Unassembled WGS sequence"/>
</dbReference>
<dbReference type="RefSeq" id="WP_381181536.1">
    <property type="nucleotide sequence ID" value="NZ_JBHSFK010000028.1"/>
</dbReference>
<accession>A0ABV9B5F9</accession>